<dbReference type="PANTHER" id="PTHR33112">
    <property type="entry name" value="DOMAIN PROTEIN, PUTATIVE-RELATED"/>
    <property type="match status" value="1"/>
</dbReference>
<comment type="caution">
    <text evidence="2">The sequence shown here is derived from an EMBL/GenBank/DDBJ whole genome shotgun (WGS) entry which is preliminary data.</text>
</comment>
<protein>
    <recommendedName>
        <fullName evidence="1">Heterokaryon incompatibility domain-containing protein</fullName>
    </recommendedName>
</protein>
<keyword evidence="3" id="KW-1185">Reference proteome</keyword>
<name>A0A5N5CUS1_9PEZI</name>
<evidence type="ECO:0000259" key="1">
    <source>
        <dbReference type="Pfam" id="PF06985"/>
    </source>
</evidence>
<dbReference type="Proteomes" id="UP000325902">
    <property type="component" value="Unassembled WGS sequence"/>
</dbReference>
<sequence length="758" mass="84384">MSCGQLTTRPNSTERQPTGLCTHCRVLQLHDIDPDQISASQKYELKYERHDSIPGLPLIAQSAAAGCGVCRMLHSEVTDALAHLDEPGPVKICRVVVEFYENQMAFEIESPCGTTRVSFFTAADSGLRGAEKLGITQKHVPEDLFSSAGLANVHAFINQALEWSPPPTAIPTLPTRLIDVGGRPNQEDPRLVIPHEHPPLRDSAPTDVSQRRYIALSYCWGTPHAGGSQLLKTETSNLAEFKERIPLALFPPALRDAILLTRRVNVRYIWIDALCIVQDDRRDWEREAARMAAVYQNAYLTFCSTQGSCGESFAQRPNETAEVPFSQHLAASDAGGMGIDGSYHLTRWMAENFEWDSRGWTMQEIYFSARALLFSKMQTYLWDTHSAAAADEDGVRVPGEAVFQPESRRQWWAEQVIDGRSWRLDDDEDDSTNPDLARRRLYENWYGKMIAYSRRSLTFPADRLPAISALASRMQAKFDALGGGGPRQETYVAGLWARDLPGGLLWSVPVFDADPAPSFAEYLAQRTDPELYVAPSWSWACQDETAFFYGYGADFAALGHVERAEVQPAGIDAFGRVGGGEVVVGGWMVRVPWGYFEVNQAVGREEGGMNYEAVRRDGGVRTGPGGIRLMAPGGEEAEVEFDWWVEDERHAEYWPSGSFVVLLIGMSVYPEELVPAGPEEGWKLFKKAAEVKGEPGDRVVVQEDGEVARFDSIFVLGIVLHETEEPGVYLRAGYLRGSAFEDTLPELRDAEYRVVKII</sequence>
<reference evidence="2 3" key="1">
    <citation type="journal article" date="2019" name="Sci. Rep.">
        <title>A multi-omics analysis of the grapevine pathogen Lasiodiplodia theobromae reveals that temperature affects the expression of virulence- and pathogenicity-related genes.</title>
        <authorList>
            <person name="Felix C."/>
            <person name="Meneses R."/>
            <person name="Goncalves M.F.M."/>
            <person name="Tilleman L."/>
            <person name="Duarte A.S."/>
            <person name="Jorrin-Novo J.V."/>
            <person name="Van de Peer Y."/>
            <person name="Deforce D."/>
            <person name="Van Nieuwerburgh F."/>
            <person name="Esteves A.C."/>
            <person name="Alves A."/>
        </authorList>
    </citation>
    <scope>NUCLEOTIDE SEQUENCE [LARGE SCALE GENOMIC DNA]</scope>
    <source>
        <strain evidence="2 3">LA-SOL3</strain>
    </source>
</reference>
<dbReference type="PANTHER" id="PTHR33112:SF16">
    <property type="entry name" value="HETEROKARYON INCOMPATIBILITY DOMAIN-CONTAINING PROTEIN"/>
    <property type="match status" value="1"/>
</dbReference>
<dbReference type="Pfam" id="PF06985">
    <property type="entry name" value="HET"/>
    <property type="match status" value="1"/>
</dbReference>
<accession>A0A5N5CUS1</accession>
<dbReference type="OrthoDB" id="3691074at2759"/>
<gene>
    <name evidence="2" type="ORF">DBV05_g12261</name>
</gene>
<dbReference type="InterPro" id="IPR010730">
    <property type="entry name" value="HET"/>
</dbReference>
<dbReference type="EMBL" id="VCHE01000231">
    <property type="protein sequence ID" value="KAB2569062.1"/>
    <property type="molecule type" value="Genomic_DNA"/>
</dbReference>
<evidence type="ECO:0000313" key="3">
    <source>
        <dbReference type="Proteomes" id="UP000325902"/>
    </source>
</evidence>
<proteinExistence type="predicted"/>
<organism evidence="2 3">
    <name type="scientific">Lasiodiplodia theobromae</name>
    <dbReference type="NCBI Taxonomy" id="45133"/>
    <lineage>
        <taxon>Eukaryota</taxon>
        <taxon>Fungi</taxon>
        <taxon>Dikarya</taxon>
        <taxon>Ascomycota</taxon>
        <taxon>Pezizomycotina</taxon>
        <taxon>Dothideomycetes</taxon>
        <taxon>Dothideomycetes incertae sedis</taxon>
        <taxon>Botryosphaeriales</taxon>
        <taxon>Botryosphaeriaceae</taxon>
        <taxon>Lasiodiplodia</taxon>
    </lineage>
</organism>
<feature type="domain" description="Heterokaryon incompatibility" evidence="1">
    <location>
        <begin position="213"/>
        <end position="364"/>
    </location>
</feature>
<dbReference type="AlphaFoldDB" id="A0A5N5CUS1"/>
<evidence type="ECO:0000313" key="2">
    <source>
        <dbReference type="EMBL" id="KAB2569062.1"/>
    </source>
</evidence>